<sequence length="77" mass="8910">MYLDIRMGKYGHPQGDAPTLSDYYKHSLRQSGRTRRFAPTLDRNNPNRSDSKQAITSPLFKSHTLWQNRYTTTSSSC</sequence>
<feature type="region of interest" description="Disordered" evidence="1">
    <location>
        <begin position="28"/>
        <end position="56"/>
    </location>
</feature>
<feature type="compositionally biased region" description="Polar residues" evidence="1">
    <location>
        <begin position="42"/>
        <end position="56"/>
    </location>
</feature>
<dbReference type="AlphaFoldDB" id="A0AAE3QT09"/>
<proteinExistence type="predicted"/>
<gene>
    <name evidence="2" type="ORF">QNI16_19505</name>
</gene>
<comment type="caution">
    <text evidence="2">The sequence shown here is derived from an EMBL/GenBank/DDBJ whole genome shotgun (WGS) entry which is preliminary data.</text>
</comment>
<accession>A0AAE3QT09</accession>
<evidence type="ECO:0000256" key="1">
    <source>
        <dbReference type="SAM" id="MobiDB-lite"/>
    </source>
</evidence>
<evidence type="ECO:0000313" key="3">
    <source>
        <dbReference type="Proteomes" id="UP001241110"/>
    </source>
</evidence>
<reference evidence="2" key="1">
    <citation type="submission" date="2023-05" db="EMBL/GenBank/DDBJ databases">
        <authorList>
            <person name="Zhang X."/>
        </authorList>
    </citation>
    <scope>NUCLEOTIDE SEQUENCE</scope>
    <source>
        <strain evidence="2">YF14B1</strain>
    </source>
</reference>
<organism evidence="2 3">
    <name type="scientific">Xanthocytophaga flava</name>
    <dbReference type="NCBI Taxonomy" id="3048013"/>
    <lineage>
        <taxon>Bacteria</taxon>
        <taxon>Pseudomonadati</taxon>
        <taxon>Bacteroidota</taxon>
        <taxon>Cytophagia</taxon>
        <taxon>Cytophagales</taxon>
        <taxon>Rhodocytophagaceae</taxon>
        <taxon>Xanthocytophaga</taxon>
    </lineage>
</organism>
<protein>
    <submittedName>
        <fullName evidence="2">Uncharacterized protein</fullName>
    </submittedName>
</protein>
<name>A0AAE3QT09_9BACT</name>
<evidence type="ECO:0000313" key="2">
    <source>
        <dbReference type="EMBL" id="MDJ1482696.1"/>
    </source>
</evidence>
<dbReference type="EMBL" id="JASJOS010000008">
    <property type="protein sequence ID" value="MDJ1482696.1"/>
    <property type="molecule type" value="Genomic_DNA"/>
</dbReference>
<dbReference type="Proteomes" id="UP001241110">
    <property type="component" value="Unassembled WGS sequence"/>
</dbReference>